<reference evidence="1 2" key="1">
    <citation type="submission" date="2016-11" db="EMBL/GenBank/DDBJ databases">
        <authorList>
            <person name="Jaros S."/>
            <person name="Januszkiewicz K."/>
            <person name="Wedrychowicz H."/>
        </authorList>
    </citation>
    <scope>NUCLEOTIDE SEQUENCE [LARGE SCALE GENOMIC DNA]</scope>
    <source>
        <strain evidence="1 2">DSM 784</strain>
    </source>
</reference>
<dbReference type="AlphaFoldDB" id="A0A1K1S1Z7"/>
<dbReference type="Proteomes" id="UP000183788">
    <property type="component" value="Unassembled WGS sequence"/>
</dbReference>
<protein>
    <submittedName>
        <fullName evidence="1">Uncharacterized protein</fullName>
    </submittedName>
</protein>
<evidence type="ECO:0000313" key="1">
    <source>
        <dbReference type="EMBL" id="SFW78334.1"/>
    </source>
</evidence>
<accession>A0A1K1S1Z7</accession>
<evidence type="ECO:0000313" key="2">
    <source>
        <dbReference type="Proteomes" id="UP000183788"/>
    </source>
</evidence>
<organism evidence="1 2">
    <name type="scientific">Chitinophaga sancti</name>
    <dbReference type="NCBI Taxonomy" id="1004"/>
    <lineage>
        <taxon>Bacteria</taxon>
        <taxon>Pseudomonadati</taxon>
        <taxon>Bacteroidota</taxon>
        <taxon>Chitinophagia</taxon>
        <taxon>Chitinophagales</taxon>
        <taxon>Chitinophagaceae</taxon>
        <taxon>Chitinophaga</taxon>
    </lineage>
</organism>
<sequence length="78" mass="8479">MEIHGKAGIIALGFFKLRWLGTGIKSMDASHQEIEILHGKAEDDVWFYSTFISLTVSLPGKSTNTIFTVALGGRLAAL</sequence>
<gene>
    <name evidence="1" type="ORF">SAMN05661012_04633</name>
</gene>
<name>A0A1K1S1Z7_9BACT</name>
<dbReference type="EMBL" id="FPIZ01000016">
    <property type="protein sequence ID" value="SFW78334.1"/>
    <property type="molecule type" value="Genomic_DNA"/>
</dbReference>
<proteinExistence type="predicted"/>